<reference evidence="2 3" key="1">
    <citation type="submission" date="2023-12" db="EMBL/GenBank/DDBJ databases">
        <title>the genome sequence of Hyalangium sp. s54d21.</title>
        <authorList>
            <person name="Zhang X."/>
        </authorList>
    </citation>
    <scope>NUCLEOTIDE SEQUENCE [LARGE SCALE GENOMIC DNA]</scope>
    <source>
        <strain evidence="3">s54d21</strain>
    </source>
</reference>
<gene>
    <name evidence="2" type="ORF">SYV04_02645</name>
</gene>
<dbReference type="InterPro" id="IPR010502">
    <property type="entry name" value="Carb-bd_dom_fam9"/>
</dbReference>
<keyword evidence="3" id="KW-1185">Reference proteome</keyword>
<dbReference type="RefSeq" id="WP_321543972.1">
    <property type="nucleotide sequence ID" value="NZ_JAXIVS010000001.1"/>
</dbReference>
<dbReference type="SUPFAM" id="SSF49344">
    <property type="entry name" value="CBD9-like"/>
    <property type="match status" value="1"/>
</dbReference>
<proteinExistence type="predicted"/>
<dbReference type="Pfam" id="PF06452">
    <property type="entry name" value="CBM9_1"/>
    <property type="match status" value="1"/>
</dbReference>
<dbReference type="PROSITE" id="PS51257">
    <property type="entry name" value="PROKAR_LIPOPROTEIN"/>
    <property type="match status" value="1"/>
</dbReference>
<evidence type="ECO:0000259" key="1">
    <source>
        <dbReference type="Pfam" id="PF06452"/>
    </source>
</evidence>
<accession>A0ABU5GVP4</accession>
<feature type="domain" description="Carbohydrate-binding" evidence="1">
    <location>
        <begin position="201"/>
        <end position="345"/>
    </location>
</feature>
<comment type="caution">
    <text evidence="2">The sequence shown here is derived from an EMBL/GenBank/DDBJ whole genome shotgun (WGS) entry which is preliminary data.</text>
</comment>
<evidence type="ECO:0000313" key="2">
    <source>
        <dbReference type="EMBL" id="MDY7225257.1"/>
    </source>
</evidence>
<dbReference type="EMBL" id="JAXIVS010000001">
    <property type="protein sequence ID" value="MDY7225257.1"/>
    <property type="molecule type" value="Genomic_DNA"/>
</dbReference>
<dbReference type="PANTHER" id="PTHR35532:SF5">
    <property type="entry name" value="CARBOHYDRATE-BINDING DOMAIN-CONTAINING PROTEIN"/>
    <property type="match status" value="1"/>
</dbReference>
<dbReference type="Gene3D" id="2.60.40.1190">
    <property type="match status" value="1"/>
</dbReference>
<dbReference type="CDD" id="cd09620">
    <property type="entry name" value="CBM9_like_3"/>
    <property type="match status" value="1"/>
</dbReference>
<protein>
    <submittedName>
        <fullName evidence="2">Carbohydrate-binding family 9-like protein</fullName>
    </submittedName>
</protein>
<name>A0ABU5GVP4_9BACT</name>
<dbReference type="Proteomes" id="UP001291309">
    <property type="component" value="Unassembled WGS sequence"/>
</dbReference>
<evidence type="ECO:0000313" key="3">
    <source>
        <dbReference type="Proteomes" id="UP001291309"/>
    </source>
</evidence>
<dbReference type="PANTHER" id="PTHR35532">
    <property type="entry name" value="SIMILAR TO POLYHYDROXYALKANOATE DEPOLYMERASE"/>
    <property type="match status" value="1"/>
</dbReference>
<sequence length="399" mass="44062">MHLARPFLSLLLALTLGLVACRDEQAGPRPRTQRLPPPTQLRTLDAAPAELTFRSGATLGGGAVVYLGSQVTPAQAAPGQPVRLAHYFQAQRAPPQGYSFFAHVIDAATGQMLMNADHEIQDGMAPLASWPVGKVIEDVHTVSMPGGPSRVVLGFWRGDERLAVDDPRAQDGQNRMLGPTLGSAPELPEYKVSRATKPPVLDGELGDEAWKTAPSVVLRGSFDGQPASLRTEARLLYDDANLYVAFAVVDPDVWGTLRKRDDPIYEQEVVEIFLDANADGRTYNELQVSPHNVIFDAYFPARRQGMDTGWDSGMKTAVKVRGTLDDPSDRDDGWTVEMQIPFARLAEVPNVPPKKGDRWRFNLYRLEHVERRNVEGQAFSPLFIGDFHALPRFGWLAFE</sequence>
<organism evidence="2 3">
    <name type="scientific">Hyalangium rubrum</name>
    <dbReference type="NCBI Taxonomy" id="3103134"/>
    <lineage>
        <taxon>Bacteria</taxon>
        <taxon>Pseudomonadati</taxon>
        <taxon>Myxococcota</taxon>
        <taxon>Myxococcia</taxon>
        <taxon>Myxococcales</taxon>
        <taxon>Cystobacterineae</taxon>
        <taxon>Archangiaceae</taxon>
        <taxon>Hyalangium</taxon>
    </lineage>
</organism>